<sequence length="253" mass="26720">MLVRFATAGALLGTLLEVSACQSSGPPVQPAVGTLLGVISPAEAATRVKATDEAQRTYVVTPAADGSFMLRNVPNGNYQLSIEPTADYTEPVLERNAVRSGTINLDTVTMLPAVTTGLGSTLAYSVGAEAYRFGSITATLNGRNLTITAARTAPGALPDAEQVFMQLTDFDGPGLYECGSTATIIYQNRYSDLALPYRWSTATPEGRGTVRITYHDPAARRLAGVFAFEAGAVNSVTNGKYNTTNGYFADVPY</sequence>
<organism evidence="1 2">
    <name type="scientific">Hymenobacter jeollabukensis</name>
    <dbReference type="NCBI Taxonomy" id="2025313"/>
    <lineage>
        <taxon>Bacteria</taxon>
        <taxon>Pseudomonadati</taxon>
        <taxon>Bacteroidota</taxon>
        <taxon>Cytophagia</taxon>
        <taxon>Cytophagales</taxon>
        <taxon>Hymenobacteraceae</taxon>
        <taxon>Hymenobacter</taxon>
    </lineage>
</organism>
<dbReference type="OrthoDB" id="2111471at2"/>
<dbReference type="AlphaFoldDB" id="A0A5R8WK02"/>
<accession>A0A5R8WK02</accession>
<name>A0A5R8WK02_9BACT</name>
<evidence type="ECO:0000313" key="2">
    <source>
        <dbReference type="Proteomes" id="UP000305517"/>
    </source>
</evidence>
<gene>
    <name evidence="1" type="ORF">FDY95_21345</name>
</gene>
<dbReference type="RefSeq" id="WP_138080804.1">
    <property type="nucleotide sequence ID" value="NZ_VAJM01000014.1"/>
</dbReference>
<keyword evidence="2" id="KW-1185">Reference proteome</keyword>
<dbReference type="Pfam" id="PF19765">
    <property type="entry name" value="DUF6252"/>
    <property type="match status" value="1"/>
</dbReference>
<dbReference type="EMBL" id="VAJM01000014">
    <property type="protein sequence ID" value="TLM89118.1"/>
    <property type="molecule type" value="Genomic_DNA"/>
</dbReference>
<dbReference type="Proteomes" id="UP000305517">
    <property type="component" value="Unassembled WGS sequence"/>
</dbReference>
<comment type="caution">
    <text evidence="1">The sequence shown here is derived from an EMBL/GenBank/DDBJ whole genome shotgun (WGS) entry which is preliminary data.</text>
</comment>
<evidence type="ECO:0000313" key="1">
    <source>
        <dbReference type="EMBL" id="TLM89118.1"/>
    </source>
</evidence>
<dbReference type="InterPro" id="IPR046219">
    <property type="entry name" value="DUF6252"/>
</dbReference>
<protein>
    <submittedName>
        <fullName evidence="1">DUF2012 domain-containing protein</fullName>
    </submittedName>
</protein>
<proteinExistence type="predicted"/>
<reference evidence="1 2" key="1">
    <citation type="submission" date="2019-05" db="EMBL/GenBank/DDBJ databases">
        <title>Hymenobacter edaphi sp. nov., isolated from abandoned arsenic-contaminated farmland soil.</title>
        <authorList>
            <person name="Nie L."/>
        </authorList>
    </citation>
    <scope>NUCLEOTIDE SEQUENCE [LARGE SCALE GENOMIC DNA]</scope>
    <source>
        <strain evidence="1 2">1-3-3-8</strain>
    </source>
</reference>